<dbReference type="InterPro" id="IPR037171">
    <property type="entry name" value="NagB/RpiA_transferase-like"/>
</dbReference>
<dbReference type="SUPFAM" id="SSF100950">
    <property type="entry name" value="NagB/RpiA/CoA transferase-like"/>
    <property type="match status" value="2"/>
</dbReference>
<accession>A0A1S8L7X3</accession>
<dbReference type="Gene3D" id="3.30.30.40">
    <property type="match status" value="1"/>
</dbReference>
<evidence type="ECO:0000256" key="1">
    <source>
        <dbReference type="ARBA" id="ARBA00007047"/>
    </source>
</evidence>
<dbReference type="RefSeq" id="WP_077832212.1">
    <property type="nucleotide sequence ID" value="NZ_CP096983.1"/>
</dbReference>
<dbReference type="PANTHER" id="PTHR43293:SF3">
    <property type="entry name" value="CHOLESTEROL RING-CLEAVING HYDROLASE IPDB SUBUNIT"/>
    <property type="match status" value="1"/>
</dbReference>
<proteinExistence type="inferred from homology"/>
<evidence type="ECO:0000313" key="2">
    <source>
        <dbReference type="EMBL" id="URZ13133.1"/>
    </source>
</evidence>
<evidence type="ECO:0000313" key="3">
    <source>
        <dbReference type="Proteomes" id="UP000190951"/>
    </source>
</evidence>
<protein>
    <submittedName>
        <fullName evidence="2">Uncharacterized protein</fullName>
    </submittedName>
</protein>
<dbReference type="STRING" id="84029.CROST_18610"/>
<dbReference type="Pfam" id="PF01144">
    <property type="entry name" value="CoA_trans"/>
    <property type="match status" value="1"/>
</dbReference>
<dbReference type="SMART" id="SM00882">
    <property type="entry name" value="CoA_trans"/>
    <property type="match status" value="1"/>
</dbReference>
<name>A0A1S8L7X3_9CLOT</name>
<dbReference type="Gene3D" id="3.40.1080.10">
    <property type="entry name" value="Glutaconate Coenzyme A-transferase"/>
    <property type="match status" value="2"/>
</dbReference>
<gene>
    <name evidence="2" type="ORF">CROST_038830</name>
</gene>
<organism evidence="2 3">
    <name type="scientific">Clostridium felsineum</name>
    <dbReference type="NCBI Taxonomy" id="36839"/>
    <lineage>
        <taxon>Bacteria</taxon>
        <taxon>Bacillati</taxon>
        <taxon>Bacillota</taxon>
        <taxon>Clostridia</taxon>
        <taxon>Eubacteriales</taxon>
        <taxon>Clostridiaceae</taxon>
        <taxon>Clostridium</taxon>
    </lineage>
</organism>
<dbReference type="InterPro" id="IPR004165">
    <property type="entry name" value="CoA_trans_fam_I"/>
</dbReference>
<keyword evidence="3" id="KW-1185">Reference proteome</keyword>
<dbReference type="KEGG" id="crw:CROST_038830"/>
<dbReference type="PANTHER" id="PTHR43293">
    <property type="entry name" value="ACETATE COA-TRANSFERASE YDIF"/>
    <property type="match status" value="1"/>
</dbReference>
<reference evidence="2 3" key="1">
    <citation type="submission" date="2022-04" db="EMBL/GenBank/DDBJ databases">
        <title>Genome sequence of C. roseum typestrain.</title>
        <authorList>
            <person name="Poehlein A."/>
            <person name="Schoch T."/>
            <person name="Duerre P."/>
            <person name="Daniel R."/>
        </authorList>
    </citation>
    <scope>NUCLEOTIDE SEQUENCE [LARGE SCALE GENOMIC DNA]</scope>
    <source>
        <strain evidence="2 3">DSM 7320</strain>
    </source>
</reference>
<dbReference type="Proteomes" id="UP000190951">
    <property type="component" value="Chromosome"/>
</dbReference>
<dbReference type="GO" id="GO:0008410">
    <property type="term" value="F:CoA-transferase activity"/>
    <property type="evidence" value="ECO:0007669"/>
    <property type="project" value="InterPro"/>
</dbReference>
<dbReference type="EMBL" id="CP096983">
    <property type="protein sequence ID" value="URZ13133.1"/>
    <property type="molecule type" value="Genomic_DNA"/>
</dbReference>
<comment type="similarity">
    <text evidence="1">Belongs to the 3-oxoacid CoA-transferase subunit B family.</text>
</comment>
<dbReference type="AlphaFoldDB" id="A0A1S8L7X3"/>
<sequence>MKNIIYSDLDDMMIKNIKKGMYIHIAATMSRPNAAVNSLVRCFKKDSPEFTISATGLVGNLHAIAMSGIAKHVITGFFGDNCPKPRPNWVYKNIISKGEPFTVEQTSMLTLIERLMGGALNLPYVTTNSLTDSDLLDEARDYAFKVNDPCDSKKSITLLKSLSPDITLVHGICADEKGNVVLSGPLGEGNWGCLAAKKGVLVTVEKIVSSEVIKKNIDKVVIPGDRVIGVCEVPFGAYPQGMRIDGVVDIENYYDDYDYFDEARNATKTSENTEKWFDKWINIGQAEYLEMIRREKKSIICKPTLPKIDIEPTGKPSVGEILIILASRAIIEKVKKYKYRTILAGIGFAHIAAWIASSVLEKQGIHVRIMSELGFYGMVPYYGDVFLFSQRHAANCEKWSNVLEILGAQVGYQRKCLGVLGAAEVDEEGNINSTLLKDGSFMTGSGGANDIASVTDSMVIVAAGKKRMVNKVEFITSPGINVKDVVTTFGRFGRNNKNEKFKLETWYSEESLYKDPKDNINNLTNWAVDVDKDLIEEANISFEERKLVWTMDPEGVYR</sequence>